<organism evidence="1">
    <name type="scientific">marine sediment metagenome</name>
    <dbReference type="NCBI Taxonomy" id="412755"/>
    <lineage>
        <taxon>unclassified sequences</taxon>
        <taxon>metagenomes</taxon>
        <taxon>ecological metagenomes</taxon>
    </lineage>
</organism>
<protein>
    <submittedName>
        <fullName evidence="1">Uncharacterized protein</fullName>
    </submittedName>
</protein>
<reference evidence="1" key="1">
    <citation type="journal article" date="2015" name="Nature">
        <title>Complex archaea that bridge the gap between prokaryotes and eukaryotes.</title>
        <authorList>
            <person name="Spang A."/>
            <person name="Saw J.H."/>
            <person name="Jorgensen S.L."/>
            <person name="Zaremba-Niedzwiedzka K."/>
            <person name="Martijn J."/>
            <person name="Lind A.E."/>
            <person name="van Eijk R."/>
            <person name="Schleper C."/>
            <person name="Guy L."/>
            <person name="Ettema T.J."/>
        </authorList>
    </citation>
    <scope>NUCLEOTIDE SEQUENCE</scope>
</reference>
<dbReference type="EMBL" id="LAZR01066260">
    <property type="protein sequence ID" value="KKK53931.1"/>
    <property type="molecule type" value="Genomic_DNA"/>
</dbReference>
<dbReference type="InterPro" id="IPR011043">
    <property type="entry name" value="Gal_Oxase/kelch_b-propeller"/>
</dbReference>
<feature type="non-terminal residue" evidence="1">
    <location>
        <position position="152"/>
    </location>
</feature>
<accession>A0A0F8Z1E1</accession>
<comment type="caution">
    <text evidence="1">The sequence shown here is derived from an EMBL/GenBank/DDBJ whole genome shotgun (WGS) entry which is preliminary data.</text>
</comment>
<proteinExistence type="predicted"/>
<evidence type="ECO:0000313" key="1">
    <source>
        <dbReference type="EMBL" id="KKK53931.1"/>
    </source>
</evidence>
<name>A0A0F8Z1E1_9ZZZZ</name>
<dbReference type="SUPFAM" id="SSF50965">
    <property type="entry name" value="Galactose oxidase, central domain"/>
    <property type="match status" value="1"/>
</dbReference>
<sequence length="152" mass="16144">MALPTTVLAAAGLGGHHPPYKSSGGAFYAVARKDADEVEVYKASDPTDAWTLTDTADSPVHVGTILGFATVQDGDVIHMVAWSSAAYEYYTFNMATDQWVVDQAIETPANAPTFPWASIAVRSDGDVVVVYAGDTDSVMGGTKERVDVNIRT</sequence>
<gene>
    <name evidence="1" type="ORF">LCGC14_3089840</name>
</gene>
<dbReference type="AlphaFoldDB" id="A0A0F8Z1E1"/>